<feature type="transmembrane region" description="Helical" evidence="1">
    <location>
        <begin position="212"/>
        <end position="236"/>
    </location>
</feature>
<dbReference type="STRING" id="502025.Hoch_3389"/>
<dbReference type="OrthoDB" id="5503865at2"/>
<feature type="transmembrane region" description="Helical" evidence="1">
    <location>
        <begin position="183"/>
        <end position="206"/>
    </location>
</feature>
<sequence>MGFVGERKALASALLALYALIFFANAMLVPDQRLVPFLSSLAATYGLAFFSVVAGYFWARWFAIGLGLYGFSTGCLIIWQMGPEPLLVFYALTHGSVSLLLWGKHVAAHFDGRTDWRERFHLDESATHRLGRAVIRVGLSLPFLLAYGLAPRDDAGQMLLAAGTAGAICLGIWGLLRMRTWGLLVIGAGALGVAASALTGASLTALNFDVSGAGLIAAALLGAALAPFAGPAVRFLRDA</sequence>
<keyword evidence="1" id="KW-0812">Transmembrane</keyword>
<name>D0LV50_HALO1</name>
<keyword evidence="1" id="KW-0472">Membrane</keyword>
<dbReference type="EMBL" id="CP001804">
    <property type="protein sequence ID" value="ACY15891.1"/>
    <property type="molecule type" value="Genomic_DNA"/>
</dbReference>
<feature type="transmembrane region" description="Helical" evidence="1">
    <location>
        <begin position="9"/>
        <end position="28"/>
    </location>
</feature>
<evidence type="ECO:0000313" key="2">
    <source>
        <dbReference type="EMBL" id="ACY15891.1"/>
    </source>
</evidence>
<feature type="transmembrane region" description="Helical" evidence="1">
    <location>
        <begin position="34"/>
        <end position="54"/>
    </location>
</feature>
<dbReference type="KEGG" id="hoh:Hoch_3389"/>
<protein>
    <submittedName>
        <fullName evidence="2">Uncharacterized protein</fullName>
    </submittedName>
</protein>
<dbReference type="Proteomes" id="UP000001880">
    <property type="component" value="Chromosome"/>
</dbReference>
<feature type="transmembrane region" description="Helical" evidence="1">
    <location>
        <begin position="61"/>
        <end position="81"/>
    </location>
</feature>
<organism evidence="2 3">
    <name type="scientific">Haliangium ochraceum (strain DSM 14365 / JCM 11303 / SMP-2)</name>
    <dbReference type="NCBI Taxonomy" id="502025"/>
    <lineage>
        <taxon>Bacteria</taxon>
        <taxon>Pseudomonadati</taxon>
        <taxon>Myxococcota</taxon>
        <taxon>Polyangia</taxon>
        <taxon>Haliangiales</taxon>
        <taxon>Kofleriaceae</taxon>
        <taxon>Haliangium</taxon>
    </lineage>
</organism>
<evidence type="ECO:0000313" key="3">
    <source>
        <dbReference type="Proteomes" id="UP000001880"/>
    </source>
</evidence>
<feature type="transmembrane region" description="Helical" evidence="1">
    <location>
        <begin position="87"/>
        <end position="110"/>
    </location>
</feature>
<gene>
    <name evidence="2" type="ordered locus">Hoch_3389</name>
</gene>
<reference evidence="2 3" key="1">
    <citation type="journal article" date="2010" name="Stand. Genomic Sci.">
        <title>Complete genome sequence of Haliangium ochraceum type strain (SMP-2).</title>
        <authorList>
            <consortium name="US DOE Joint Genome Institute (JGI-PGF)"/>
            <person name="Ivanova N."/>
            <person name="Daum C."/>
            <person name="Lang E."/>
            <person name="Abt B."/>
            <person name="Kopitz M."/>
            <person name="Saunders E."/>
            <person name="Lapidus A."/>
            <person name="Lucas S."/>
            <person name="Glavina Del Rio T."/>
            <person name="Nolan M."/>
            <person name="Tice H."/>
            <person name="Copeland A."/>
            <person name="Cheng J.F."/>
            <person name="Chen F."/>
            <person name="Bruce D."/>
            <person name="Goodwin L."/>
            <person name="Pitluck S."/>
            <person name="Mavromatis K."/>
            <person name="Pati A."/>
            <person name="Mikhailova N."/>
            <person name="Chen A."/>
            <person name="Palaniappan K."/>
            <person name="Land M."/>
            <person name="Hauser L."/>
            <person name="Chang Y.J."/>
            <person name="Jeffries C.D."/>
            <person name="Detter J.C."/>
            <person name="Brettin T."/>
            <person name="Rohde M."/>
            <person name="Goker M."/>
            <person name="Bristow J."/>
            <person name="Markowitz V."/>
            <person name="Eisen J.A."/>
            <person name="Hugenholtz P."/>
            <person name="Kyrpides N.C."/>
            <person name="Klenk H.P."/>
        </authorList>
    </citation>
    <scope>NUCLEOTIDE SEQUENCE [LARGE SCALE GENOMIC DNA]</scope>
    <source>
        <strain evidence="3">DSM 14365 / CIP 107738 / JCM 11303 / AJ 13395 / SMP-2</strain>
    </source>
</reference>
<dbReference type="HOGENOM" id="CLU_1159804_0_0_7"/>
<dbReference type="AlphaFoldDB" id="D0LV50"/>
<proteinExistence type="predicted"/>
<accession>D0LV50</accession>
<keyword evidence="3" id="KW-1185">Reference proteome</keyword>
<feature type="transmembrane region" description="Helical" evidence="1">
    <location>
        <begin position="156"/>
        <end position="176"/>
    </location>
</feature>
<evidence type="ECO:0000256" key="1">
    <source>
        <dbReference type="SAM" id="Phobius"/>
    </source>
</evidence>
<keyword evidence="1" id="KW-1133">Transmembrane helix</keyword>
<dbReference type="RefSeq" id="WP_012828491.1">
    <property type="nucleotide sequence ID" value="NC_013440.1"/>
</dbReference>